<evidence type="ECO:0008006" key="4">
    <source>
        <dbReference type="Google" id="ProtNLM"/>
    </source>
</evidence>
<accession>A0A1M5YJ76</accession>
<keyword evidence="3" id="KW-1185">Reference proteome</keyword>
<reference evidence="2 3" key="1">
    <citation type="submission" date="2016-11" db="EMBL/GenBank/DDBJ databases">
        <authorList>
            <person name="Jaros S."/>
            <person name="Januszkiewicz K."/>
            <person name="Wedrychowicz H."/>
        </authorList>
    </citation>
    <scope>NUCLEOTIDE SEQUENCE [LARGE SCALE GENOMIC DNA]</scope>
    <source>
        <strain evidence="2 3">CECT 7868</strain>
    </source>
</reference>
<feature type="transmembrane region" description="Helical" evidence="1">
    <location>
        <begin position="294"/>
        <end position="316"/>
    </location>
</feature>
<evidence type="ECO:0000313" key="2">
    <source>
        <dbReference type="EMBL" id="SHI11974.1"/>
    </source>
</evidence>
<gene>
    <name evidence="2" type="ORF">VA7868_01770</name>
</gene>
<feature type="transmembrane region" description="Helical" evidence="1">
    <location>
        <begin position="377"/>
        <end position="393"/>
    </location>
</feature>
<dbReference type="STRING" id="1216006.VA7868_01770"/>
<proteinExistence type="predicted"/>
<feature type="transmembrane region" description="Helical" evidence="1">
    <location>
        <begin position="353"/>
        <end position="370"/>
    </location>
</feature>
<feature type="transmembrane region" description="Helical" evidence="1">
    <location>
        <begin position="424"/>
        <end position="445"/>
    </location>
</feature>
<feature type="transmembrane region" description="Helical" evidence="1">
    <location>
        <begin position="139"/>
        <end position="157"/>
    </location>
</feature>
<dbReference type="RefSeq" id="WP_073603472.1">
    <property type="nucleotide sequence ID" value="NZ_FQXZ01000015.1"/>
</dbReference>
<sequence>MITNQHHRTKTSFTHKLLFVLLINLVFYLFFIFSSSADVFAMNLYDNDNFMRYFQFTQWIEQGEWYLQPLSRLNPQDGVLIHWSRLPDIPLALISLIIKPFTTPETSYAIAMIAVPGLYLFGTTIAVAKLTSRIMGDDYVVLACFYLLSTHLIGKFLPGSIDHHNIQLLLAAWFIALLPLNRHDSKSTRASVVCGLLLALSFWTGLENLIFFGLLLLYLTIRGYTHSLRFLCFCRTLCLSAFAFSFIFCLLNRPIAEFTEKQIDALSWPYLLCLLCGTLFCQLSVGFRQPVNRLIKYVLIGTISVIPILIFTPEIFPGVYYQYPALLNQFWLSKVTEVISIIEYINREGVFGQHNYLLSIIPALLSIFFIRHNERLKQLYLVMLLLIIPAFFWQARTVFLIFIIAAPFQAFFVVRYIRKIPSGLAGMIIALVCMPASMTISAFLLNQQLHPEITLTMTKENYKPEVVRFLKQHQISRQKILAPVELGTPILTLTDNAVISAPYHRNINGNTLAIQILVEKKESVYQHLLQENHFNYILIGNDNASNLLKQQSDETSLINRLDQDSAPAWLSLSAQGKSGLKLYKINLPDG</sequence>
<feature type="transmembrane region" description="Helical" evidence="1">
    <location>
        <begin position="237"/>
        <end position="256"/>
    </location>
</feature>
<dbReference type="EMBL" id="FQXZ01000015">
    <property type="protein sequence ID" value="SHI11974.1"/>
    <property type="molecule type" value="Genomic_DNA"/>
</dbReference>
<feature type="transmembrane region" description="Helical" evidence="1">
    <location>
        <begin position="399"/>
        <end position="417"/>
    </location>
</feature>
<feature type="transmembrane region" description="Helical" evidence="1">
    <location>
        <begin position="209"/>
        <end position="225"/>
    </location>
</feature>
<name>A0A1M5YJ76_9VIBR</name>
<keyword evidence="1" id="KW-0472">Membrane</keyword>
<feature type="transmembrane region" description="Helical" evidence="1">
    <location>
        <begin position="17"/>
        <end position="37"/>
    </location>
</feature>
<evidence type="ECO:0000256" key="1">
    <source>
        <dbReference type="SAM" id="Phobius"/>
    </source>
</evidence>
<keyword evidence="1" id="KW-0812">Transmembrane</keyword>
<organism evidence="2 3">
    <name type="scientific">Vibrio aerogenes CECT 7868</name>
    <dbReference type="NCBI Taxonomy" id="1216006"/>
    <lineage>
        <taxon>Bacteria</taxon>
        <taxon>Pseudomonadati</taxon>
        <taxon>Pseudomonadota</taxon>
        <taxon>Gammaproteobacteria</taxon>
        <taxon>Vibrionales</taxon>
        <taxon>Vibrionaceae</taxon>
        <taxon>Vibrio</taxon>
    </lineage>
</organism>
<dbReference type="Proteomes" id="UP000184608">
    <property type="component" value="Unassembled WGS sequence"/>
</dbReference>
<feature type="transmembrane region" description="Helical" evidence="1">
    <location>
        <begin position="108"/>
        <end position="127"/>
    </location>
</feature>
<dbReference type="AlphaFoldDB" id="A0A1M5YJ76"/>
<protein>
    <recommendedName>
        <fullName evidence="4">Glycosyltransferase RgtA/B/C/D-like domain-containing protein</fullName>
    </recommendedName>
</protein>
<evidence type="ECO:0000313" key="3">
    <source>
        <dbReference type="Proteomes" id="UP000184608"/>
    </source>
</evidence>
<keyword evidence="1" id="KW-1133">Transmembrane helix</keyword>
<dbReference type="OrthoDB" id="1082056at2"/>
<feature type="transmembrane region" description="Helical" evidence="1">
    <location>
        <begin position="268"/>
        <end position="287"/>
    </location>
</feature>